<dbReference type="InterPro" id="IPR050469">
    <property type="entry name" value="Diguanylate_Cyclase"/>
</dbReference>
<dbReference type="PANTHER" id="PTHR45138">
    <property type="entry name" value="REGULATORY COMPONENTS OF SENSORY TRANSDUCTION SYSTEM"/>
    <property type="match status" value="1"/>
</dbReference>
<organism evidence="5">
    <name type="scientific">Accumulibacter regalis</name>
    <dbReference type="NCBI Taxonomy" id="522306"/>
    <lineage>
        <taxon>Bacteria</taxon>
        <taxon>Pseudomonadati</taxon>
        <taxon>Pseudomonadota</taxon>
        <taxon>Betaproteobacteria</taxon>
        <taxon>Candidatus Accumulibacter</taxon>
    </lineage>
</organism>
<comment type="catalytic activity">
    <reaction evidence="2">
        <text>2 GTP = 3',3'-c-di-GMP + 2 diphosphate</text>
        <dbReference type="Rhea" id="RHEA:24898"/>
        <dbReference type="ChEBI" id="CHEBI:33019"/>
        <dbReference type="ChEBI" id="CHEBI:37565"/>
        <dbReference type="ChEBI" id="CHEBI:58805"/>
        <dbReference type="EC" id="2.7.7.65"/>
    </reaction>
</comment>
<evidence type="ECO:0000313" key="5">
    <source>
        <dbReference type="EMBL" id="ACV36631.1"/>
    </source>
</evidence>
<accession>C7RIQ7</accession>
<protein>
    <recommendedName>
        <fullName evidence="1">diguanylate cyclase</fullName>
        <ecNumber evidence="1">2.7.7.65</ecNumber>
    </recommendedName>
</protein>
<feature type="domain" description="GGDEF" evidence="4">
    <location>
        <begin position="402"/>
        <end position="530"/>
    </location>
</feature>
<dbReference type="OrthoDB" id="9802500at2"/>
<evidence type="ECO:0000256" key="3">
    <source>
        <dbReference type="SAM" id="Phobius"/>
    </source>
</evidence>
<dbReference type="PANTHER" id="PTHR45138:SF9">
    <property type="entry name" value="DIGUANYLATE CYCLASE DGCM-RELATED"/>
    <property type="match status" value="1"/>
</dbReference>
<dbReference type="EMBL" id="CP001715">
    <property type="protein sequence ID" value="ACV36631.1"/>
    <property type="molecule type" value="Genomic_DNA"/>
</dbReference>
<keyword evidence="3" id="KW-0812">Transmembrane</keyword>
<evidence type="ECO:0000259" key="4">
    <source>
        <dbReference type="PROSITE" id="PS50887"/>
    </source>
</evidence>
<dbReference type="AlphaFoldDB" id="C7RIQ7"/>
<dbReference type="InterPro" id="IPR000160">
    <property type="entry name" value="GGDEF_dom"/>
</dbReference>
<dbReference type="CDD" id="cd18774">
    <property type="entry name" value="PDC2_HK_sensor"/>
    <property type="match status" value="1"/>
</dbReference>
<dbReference type="EC" id="2.7.7.65" evidence="1"/>
<dbReference type="SUPFAM" id="SSF55073">
    <property type="entry name" value="Nucleotide cyclase"/>
    <property type="match status" value="1"/>
</dbReference>
<dbReference type="CDD" id="cd18773">
    <property type="entry name" value="PDC1_HK_sensor"/>
    <property type="match status" value="1"/>
</dbReference>
<keyword evidence="3" id="KW-0472">Membrane</keyword>
<keyword evidence="3" id="KW-1133">Transmembrane helix</keyword>
<feature type="transmembrane region" description="Helical" evidence="3">
    <location>
        <begin position="18"/>
        <end position="39"/>
    </location>
</feature>
<name>C7RIQ7_ACCRE</name>
<dbReference type="Gene3D" id="3.30.70.270">
    <property type="match status" value="1"/>
</dbReference>
<dbReference type="PROSITE" id="PS51257">
    <property type="entry name" value="PROKAR_LIPOPROTEIN"/>
    <property type="match status" value="1"/>
</dbReference>
<dbReference type="InterPro" id="IPR029787">
    <property type="entry name" value="Nucleotide_cyclase"/>
</dbReference>
<evidence type="ECO:0000256" key="2">
    <source>
        <dbReference type="ARBA" id="ARBA00034247"/>
    </source>
</evidence>
<dbReference type="CDD" id="cd01949">
    <property type="entry name" value="GGDEF"/>
    <property type="match status" value="1"/>
</dbReference>
<gene>
    <name evidence="5" type="ordered locus">CAP2UW1_3367</name>
</gene>
<proteinExistence type="predicted"/>
<dbReference type="Pfam" id="PF00990">
    <property type="entry name" value="GGDEF"/>
    <property type="match status" value="1"/>
</dbReference>
<dbReference type="eggNOG" id="COG3706">
    <property type="taxonomic scope" value="Bacteria"/>
</dbReference>
<dbReference type="Gene3D" id="3.30.450.20">
    <property type="entry name" value="PAS domain"/>
    <property type="match status" value="1"/>
</dbReference>
<dbReference type="SMART" id="SM00267">
    <property type="entry name" value="GGDEF"/>
    <property type="match status" value="1"/>
</dbReference>
<dbReference type="GO" id="GO:0052621">
    <property type="term" value="F:diguanylate cyclase activity"/>
    <property type="evidence" value="ECO:0007669"/>
    <property type="project" value="UniProtKB-EC"/>
</dbReference>
<reference evidence="5" key="2">
    <citation type="submission" date="2009-09" db="EMBL/GenBank/DDBJ databases">
        <title>Complete sequence of chromosome of Candidatus Accumulibacter phosphatis clade IIA str. UW-1.</title>
        <authorList>
            <consortium name="US DOE Joint Genome Institute"/>
            <person name="Martin H.G."/>
            <person name="Ivanova N."/>
            <person name="Kunin V."/>
            <person name="Warnecke F."/>
            <person name="Barry K."/>
            <person name="He S."/>
            <person name="Salamov A."/>
            <person name="Szeto E."/>
            <person name="Dalin E."/>
            <person name="Pangilinan J.L."/>
            <person name="Lapidus A."/>
            <person name="Lowry S."/>
            <person name="Kyrpides N.C."/>
            <person name="McMahon K.D."/>
            <person name="Hugenholtz P."/>
        </authorList>
    </citation>
    <scope>NUCLEOTIDE SEQUENCE [LARGE SCALE GENOMIC DNA]</scope>
    <source>
        <strain evidence="5">UW-1</strain>
    </source>
</reference>
<dbReference type="KEGG" id="app:CAP2UW1_3367"/>
<evidence type="ECO:0000256" key="1">
    <source>
        <dbReference type="ARBA" id="ARBA00012528"/>
    </source>
</evidence>
<dbReference type="InterPro" id="IPR043128">
    <property type="entry name" value="Rev_trsase/Diguanyl_cyclase"/>
</dbReference>
<dbReference type="HOGENOM" id="CLU_513543_0_0_4"/>
<dbReference type="NCBIfam" id="TIGR00254">
    <property type="entry name" value="GGDEF"/>
    <property type="match status" value="1"/>
</dbReference>
<dbReference type="STRING" id="522306.CAP2UW1_3367"/>
<dbReference type="PROSITE" id="PS50887">
    <property type="entry name" value="GGDEF"/>
    <property type="match status" value="1"/>
</dbReference>
<sequence precursor="true">MKTVRAYGFTSRWRIGTVLLWLVLACLLPGILGVAILFAREYLNGRAQLERDMIATARAMVQAVDSQLLKARTVGEVLSTSSVLARRDLAGFHRRAREVVAVTKVGMNVVLSDEGGQQLVNTLREFGEPLPRHGNPEILRRVLATGQSVISEVYIGGVLHKPVVSIDLPVILDGKVAYVLSIGLVPDDFNAILAAQRFPPGWVSAIFDNTGTIAARTHAPDEFVGRKGTLEYIQRIGEALEGSMKTVTREGIPTLSVWSRSSVTGWSVGIGIPREILERDLMHTMTWLSLGLATLLVIGLGLAWMAGRKIAASVRALTAPAVALGKGQLVPVPEVSIQESAELAAAIGQAGELLAARTAALLAANRELAQLAQVDALTGLQNRKSANERLRLEFLRLQRSSNPYAVLFMDIDFFKEINDTYGHETGDQVLRHMATVLTASLRQTDFVARYGGEEFLAILSETNAEGALTIAEIVRSSVAQQAFPGARQVTLSIGVAMALGEDKDEESAVRRADTALYRAKEDGRNAVRSC</sequence>
<dbReference type="FunFam" id="3.30.70.270:FF:000001">
    <property type="entry name" value="Diguanylate cyclase domain protein"/>
    <property type="match status" value="1"/>
</dbReference>
<reference evidence="5" key="1">
    <citation type="submission" date="2009-08" db="EMBL/GenBank/DDBJ databases">
        <authorList>
            <consortium name="US DOE Joint Genome Institute"/>
            <person name="Lucas S."/>
            <person name="Copeland A."/>
            <person name="Lapidus A."/>
            <person name="Glavina del Rio T."/>
            <person name="Dalin E."/>
            <person name="Tice H."/>
            <person name="Bruce D."/>
            <person name="Barry K."/>
            <person name="Pitluck S."/>
            <person name="Lowry S."/>
            <person name="Larimer F."/>
            <person name="Land M."/>
            <person name="Hauser L."/>
            <person name="Kyrpides N."/>
            <person name="Ivanova N."/>
            <person name="McMahon K.D."/>
            <person name="Hugenholtz P."/>
        </authorList>
    </citation>
    <scope>NUCLEOTIDE SEQUENCE</scope>
    <source>
        <strain evidence="5">UW-1</strain>
    </source>
</reference>
<feature type="transmembrane region" description="Helical" evidence="3">
    <location>
        <begin position="287"/>
        <end position="307"/>
    </location>
</feature>